<name>A0ABU5EY54_9BACT</name>
<gene>
    <name evidence="3" type="ORF">R5W23_001456</name>
</gene>
<dbReference type="InterPro" id="IPR036515">
    <property type="entry name" value="Transposase_17_sf"/>
</dbReference>
<keyword evidence="4" id="KW-1185">Reference proteome</keyword>
<reference evidence="4" key="1">
    <citation type="journal article" date="2023" name="Mar. Drugs">
        <title>Gemmata algarum, a Novel Planctomycete Isolated from an Algal Mat, Displays Antimicrobial Activity.</title>
        <authorList>
            <person name="Kumar G."/>
            <person name="Kallscheuer N."/>
            <person name="Kashif M."/>
            <person name="Ahamad S."/>
            <person name="Jagadeeshwari U."/>
            <person name="Pannikurungottu S."/>
            <person name="Haufschild T."/>
            <person name="Kabuu M."/>
            <person name="Sasikala C."/>
            <person name="Jogler C."/>
            <person name="Ramana C."/>
        </authorList>
    </citation>
    <scope>NUCLEOTIDE SEQUENCE [LARGE SCALE GENOMIC DNA]</scope>
    <source>
        <strain evidence="4">JC673</strain>
    </source>
</reference>
<evidence type="ECO:0000313" key="3">
    <source>
        <dbReference type="EMBL" id="MDY3560230.1"/>
    </source>
</evidence>
<organism evidence="3 4">
    <name type="scientific">Gemmata algarum</name>
    <dbReference type="NCBI Taxonomy" id="2975278"/>
    <lineage>
        <taxon>Bacteria</taxon>
        <taxon>Pseudomonadati</taxon>
        <taxon>Planctomycetota</taxon>
        <taxon>Planctomycetia</taxon>
        <taxon>Gemmatales</taxon>
        <taxon>Gemmataceae</taxon>
        <taxon>Gemmata</taxon>
    </lineage>
</organism>
<dbReference type="EMBL" id="JAXBLV010000176">
    <property type="protein sequence ID" value="MDY3560230.1"/>
    <property type="molecule type" value="Genomic_DNA"/>
</dbReference>
<feature type="compositionally biased region" description="Basic and acidic residues" evidence="1">
    <location>
        <begin position="22"/>
        <end position="33"/>
    </location>
</feature>
<dbReference type="SUPFAM" id="SSF143422">
    <property type="entry name" value="Transposase IS200-like"/>
    <property type="match status" value="1"/>
</dbReference>
<dbReference type="RefSeq" id="WP_320686848.1">
    <property type="nucleotide sequence ID" value="NZ_JAXBLV010000176.1"/>
</dbReference>
<feature type="region of interest" description="Disordered" evidence="1">
    <location>
        <begin position="22"/>
        <end position="54"/>
    </location>
</feature>
<accession>A0ABU5EY54</accession>
<comment type="caution">
    <text evidence="3">The sequence shown here is derived from an EMBL/GenBank/DDBJ whole genome shotgun (WGS) entry which is preliminary data.</text>
</comment>
<sequence length="179" mass="19736">MRVWLLTTTTYGSWLPGDRRGSVTSVRDVRPGDEPGTVRIEHDAPGEPSEEPIPGLEASARELMSGPPIYLSAEQAAVVLGQFRETAAYRGWVLYAVAIMHNHFHLVLEVPGDPDPGKVLADLKAYGSRALNRAFGRPRSGTWWTAKGSTRKLPDDRAVIAATLYVLRKQPNPLIVWEP</sequence>
<evidence type="ECO:0000313" key="4">
    <source>
        <dbReference type="Proteomes" id="UP001272242"/>
    </source>
</evidence>
<dbReference type="Gene3D" id="3.30.70.1290">
    <property type="entry name" value="Transposase IS200-like"/>
    <property type="match status" value="1"/>
</dbReference>
<dbReference type="Proteomes" id="UP001272242">
    <property type="component" value="Unassembled WGS sequence"/>
</dbReference>
<dbReference type="Pfam" id="PF01797">
    <property type="entry name" value="Y1_Tnp"/>
    <property type="match status" value="1"/>
</dbReference>
<protein>
    <submittedName>
        <fullName evidence="3">Transposase</fullName>
    </submittedName>
</protein>
<proteinExistence type="predicted"/>
<evidence type="ECO:0000256" key="1">
    <source>
        <dbReference type="SAM" id="MobiDB-lite"/>
    </source>
</evidence>
<feature type="domain" description="Transposase IS200-like" evidence="2">
    <location>
        <begin position="82"/>
        <end position="145"/>
    </location>
</feature>
<evidence type="ECO:0000259" key="2">
    <source>
        <dbReference type="Pfam" id="PF01797"/>
    </source>
</evidence>
<dbReference type="InterPro" id="IPR002686">
    <property type="entry name" value="Transposase_17"/>
</dbReference>